<keyword evidence="4" id="KW-1185">Reference proteome</keyword>
<comment type="caution">
    <text evidence="3">The sequence shown here is derived from an EMBL/GenBank/DDBJ whole genome shotgun (WGS) entry which is preliminary data.</text>
</comment>
<evidence type="ECO:0000256" key="1">
    <source>
        <dbReference type="SAM" id="MobiDB-lite"/>
    </source>
</evidence>
<dbReference type="InterPro" id="IPR021395">
    <property type="entry name" value="DUF3035"/>
</dbReference>
<proteinExistence type="predicted"/>
<feature type="signal peptide" evidence="2">
    <location>
        <begin position="1"/>
        <end position="18"/>
    </location>
</feature>
<feature type="region of interest" description="Disordered" evidence="1">
    <location>
        <begin position="77"/>
        <end position="112"/>
    </location>
</feature>
<keyword evidence="2" id="KW-0732">Signal</keyword>
<organism evidence="3 4">
    <name type="scientific">Edaphosphingomonas haloaromaticamans</name>
    <dbReference type="NCBI Taxonomy" id="653954"/>
    <lineage>
        <taxon>Bacteria</taxon>
        <taxon>Pseudomonadati</taxon>
        <taxon>Pseudomonadota</taxon>
        <taxon>Alphaproteobacteria</taxon>
        <taxon>Sphingomonadales</taxon>
        <taxon>Rhizorhabdaceae</taxon>
        <taxon>Edaphosphingomonas</taxon>
    </lineage>
</organism>
<dbReference type="Proteomes" id="UP000179467">
    <property type="component" value="Unassembled WGS sequence"/>
</dbReference>
<protein>
    <recommendedName>
        <fullName evidence="5">Beta-barrel assembly machine subunit BamF</fullName>
    </recommendedName>
</protein>
<accession>A0A1S1HPH4</accession>
<evidence type="ECO:0000313" key="4">
    <source>
        <dbReference type="Proteomes" id="UP000179467"/>
    </source>
</evidence>
<evidence type="ECO:0000256" key="2">
    <source>
        <dbReference type="SAM" id="SignalP"/>
    </source>
</evidence>
<dbReference type="RefSeq" id="WP_070935251.1">
    <property type="nucleotide sequence ID" value="NZ_MIPT01000001.1"/>
</dbReference>
<evidence type="ECO:0000313" key="3">
    <source>
        <dbReference type="EMBL" id="OHT22260.1"/>
    </source>
</evidence>
<sequence>MRKIVIVGAATASLLALSACGGKQGGVFAGRSGPDEFAVARQAPLVIPPDFALVPPKPGAPRPQEADSSTQALQAMFGGQAPRSGGESGLIDQTGKAAAPAIRSQAGDPDTAVVNKGAVTRDIIAAPEGPGQDATVTTPQ</sequence>
<feature type="chain" id="PRO_5010196450" description="Beta-barrel assembly machine subunit BamF" evidence="2">
    <location>
        <begin position="19"/>
        <end position="140"/>
    </location>
</feature>
<reference evidence="3 4" key="1">
    <citation type="submission" date="2016-09" db="EMBL/GenBank/DDBJ databases">
        <title>Metabolic pathway, cell adaptation mechanisms and a novel monoxygenase revealed through proteogenomic-transcription analysis of a Sphingomonas haloaromaticamans strain degrading the fungicide ortho-phenylphenol.</title>
        <authorList>
            <person name="Perruchon C."/>
            <person name="Papadopoulou E.S."/>
            <person name="Rousidou C."/>
            <person name="Vasileiadis S."/>
            <person name="Tanou G."/>
            <person name="Amoutzias G."/>
            <person name="Molassiotis A."/>
            <person name="Karpouzas D.G."/>
        </authorList>
    </citation>
    <scope>NUCLEOTIDE SEQUENCE [LARGE SCALE GENOMIC DNA]</scope>
    <source>
        <strain evidence="3 4">P3</strain>
    </source>
</reference>
<dbReference type="AlphaFoldDB" id="A0A1S1HPH4"/>
<dbReference type="OrthoDB" id="8478256at2"/>
<dbReference type="Pfam" id="PF11233">
    <property type="entry name" value="DUF3035"/>
    <property type="match status" value="1"/>
</dbReference>
<dbReference type="PROSITE" id="PS51257">
    <property type="entry name" value="PROKAR_LIPOPROTEIN"/>
    <property type="match status" value="1"/>
</dbReference>
<evidence type="ECO:0008006" key="5">
    <source>
        <dbReference type="Google" id="ProtNLM"/>
    </source>
</evidence>
<name>A0A1S1HPH4_9SPHN</name>
<dbReference type="EMBL" id="MIPT01000001">
    <property type="protein sequence ID" value="OHT22260.1"/>
    <property type="molecule type" value="Genomic_DNA"/>
</dbReference>
<gene>
    <name evidence="3" type="ORF">BHE75_04286</name>
</gene>